<dbReference type="Gene3D" id="3.50.30.10">
    <property type="entry name" value="Phosphohistidine domain"/>
    <property type="match status" value="1"/>
</dbReference>
<evidence type="ECO:0000256" key="2">
    <source>
        <dbReference type="ARBA" id="ARBA00007837"/>
    </source>
</evidence>
<keyword evidence="7" id="KW-0418">Kinase</keyword>
<dbReference type="GO" id="GO:0046872">
    <property type="term" value="F:metal ion binding"/>
    <property type="evidence" value="ECO:0007669"/>
    <property type="project" value="UniProtKB-KW"/>
</dbReference>
<keyword evidence="4" id="KW-0808">Transferase</keyword>
<keyword evidence="5" id="KW-0479">Metal-binding</keyword>
<comment type="caution">
    <text evidence="12">The sequence shown here is derived from an EMBL/GenBank/DDBJ whole genome shotgun (WGS) entry which is preliminary data.</text>
</comment>
<comment type="similarity">
    <text evidence="2">Belongs to the PEP-utilizing enzyme family.</text>
</comment>
<dbReference type="AlphaFoldDB" id="A0A7V6DPB2"/>
<sequence>MSWWRRLFKKDQAAQRARPLSLKEQYQRKVQLYAEIVTATNAALEIMAQMQSRLHEKDYYSPAYIKLNCAIILDQARRVLKSLKSFTGRQDLEATGAFDRIADEINGALALPLENEFRGALLPFEEQQLAGPQLVASGVAYRAKDYDVTGALTIKAVWGWWPAVQEGTLRGQRYRVAGGAVAELTSPEIGPQEQWLTYHPDQGFVMAPLPWEYQEHPCLTEKEARQIADFYGQLERRYPNVQEVEWGLGPQREVIILRSLPHERPSFQKSPGLPKTRRTLFSQGLTIYPGWGSGPAFHLDADHIPDNLTIPDHAILFANKPALSLAPLLPKLAALVVETGEPHGHLAFLVRHHRLPAIFAVGEGTSPIPDGTLVSVDAQRLEVIVGPPDFPPPELEIGRAHFPAEELLHRVSPYLFLLNLEPSGQAASANACRSIHDILLYAAATRKNEMFCFSLHGDIDRKDTVNLVTGRLVPIMVIDAGGGLSASGSSVSFEAVSSIPFHAFLSGMLSIPWPKARPLDVRGFISVIGVTSTTPRAEDQLRRVSFALLSREYMNFSLCLGYHASTIEAYVGNHLDSNYIRFHYQGGAASIDRRLRRLQLIGEILTRIGFNVTVAGDLLDALLAGEPETKLLKKLKILGRLEVYTKQMDMVMSDDAAVSGYVAGFLEKHCDSPQTAPQQ</sequence>
<dbReference type="GO" id="GO:0008986">
    <property type="term" value="F:pyruvate, water dikinase activity"/>
    <property type="evidence" value="ECO:0007669"/>
    <property type="project" value="InterPro"/>
</dbReference>
<gene>
    <name evidence="12" type="ORF">ENV52_04730</name>
</gene>
<evidence type="ECO:0000256" key="9">
    <source>
        <dbReference type="ARBA" id="ARBA00022842"/>
    </source>
</evidence>
<keyword evidence="6" id="KW-0547">Nucleotide-binding</keyword>
<comment type="cofactor">
    <cofactor evidence="1">
        <name>Mg(2+)</name>
        <dbReference type="ChEBI" id="CHEBI:18420"/>
    </cofactor>
</comment>
<organism evidence="12">
    <name type="scientific">Desulfobacca acetoxidans</name>
    <dbReference type="NCBI Taxonomy" id="60893"/>
    <lineage>
        <taxon>Bacteria</taxon>
        <taxon>Pseudomonadati</taxon>
        <taxon>Thermodesulfobacteriota</taxon>
        <taxon>Desulfobaccia</taxon>
        <taxon>Desulfobaccales</taxon>
        <taxon>Desulfobaccaceae</taxon>
        <taxon>Desulfobacca</taxon>
    </lineage>
</organism>
<evidence type="ECO:0000256" key="7">
    <source>
        <dbReference type="ARBA" id="ARBA00022777"/>
    </source>
</evidence>
<proteinExistence type="inferred from homology"/>
<evidence type="ECO:0000256" key="4">
    <source>
        <dbReference type="ARBA" id="ARBA00022679"/>
    </source>
</evidence>
<dbReference type="InterPro" id="IPR002192">
    <property type="entry name" value="PPDK_AMP/ATP-bd"/>
</dbReference>
<dbReference type="SUPFAM" id="SSF52009">
    <property type="entry name" value="Phosphohistidine domain"/>
    <property type="match status" value="1"/>
</dbReference>
<dbReference type="Pfam" id="PF00391">
    <property type="entry name" value="PEP-utilizers"/>
    <property type="match status" value="1"/>
</dbReference>
<evidence type="ECO:0000259" key="10">
    <source>
        <dbReference type="Pfam" id="PF00391"/>
    </source>
</evidence>
<dbReference type="SUPFAM" id="SSF56059">
    <property type="entry name" value="Glutathione synthetase ATP-binding domain-like"/>
    <property type="match status" value="1"/>
</dbReference>
<dbReference type="InterPro" id="IPR008279">
    <property type="entry name" value="PEP-util_enz_mobile_dom"/>
</dbReference>
<evidence type="ECO:0000313" key="12">
    <source>
        <dbReference type="EMBL" id="HHS28989.1"/>
    </source>
</evidence>
<dbReference type="PANTHER" id="PTHR43030:SF1">
    <property type="entry name" value="PHOSPHOENOLPYRUVATE SYNTHASE"/>
    <property type="match status" value="1"/>
</dbReference>
<evidence type="ECO:0000256" key="1">
    <source>
        <dbReference type="ARBA" id="ARBA00001946"/>
    </source>
</evidence>
<evidence type="ECO:0000256" key="6">
    <source>
        <dbReference type="ARBA" id="ARBA00022741"/>
    </source>
</evidence>
<evidence type="ECO:0000256" key="8">
    <source>
        <dbReference type="ARBA" id="ARBA00022840"/>
    </source>
</evidence>
<evidence type="ECO:0000256" key="5">
    <source>
        <dbReference type="ARBA" id="ARBA00022723"/>
    </source>
</evidence>
<feature type="domain" description="PEP-utilising enzyme mobile" evidence="10">
    <location>
        <begin position="310"/>
        <end position="380"/>
    </location>
</feature>
<dbReference type="EMBL" id="DTGR01000073">
    <property type="protein sequence ID" value="HHS28989.1"/>
    <property type="molecule type" value="Genomic_DNA"/>
</dbReference>
<evidence type="ECO:0000259" key="11">
    <source>
        <dbReference type="Pfam" id="PF01326"/>
    </source>
</evidence>
<dbReference type="Pfam" id="PF01326">
    <property type="entry name" value="PPDK_N"/>
    <property type="match status" value="1"/>
</dbReference>
<dbReference type="PANTHER" id="PTHR43030">
    <property type="entry name" value="PHOSPHOENOLPYRUVATE SYNTHASE"/>
    <property type="match status" value="1"/>
</dbReference>
<reference evidence="12" key="1">
    <citation type="journal article" date="2020" name="mSystems">
        <title>Genome- and Community-Level Interaction Insights into Carbon Utilization and Element Cycling Functions of Hydrothermarchaeota in Hydrothermal Sediment.</title>
        <authorList>
            <person name="Zhou Z."/>
            <person name="Liu Y."/>
            <person name="Xu W."/>
            <person name="Pan J."/>
            <person name="Luo Z.H."/>
            <person name="Li M."/>
        </authorList>
    </citation>
    <scope>NUCLEOTIDE SEQUENCE [LARGE SCALE GENOMIC DNA]</scope>
    <source>
        <strain evidence="12">SpSt-767</strain>
    </source>
</reference>
<feature type="domain" description="Pyruvate phosphate dikinase AMP/ATP-binding" evidence="11">
    <location>
        <begin position="128"/>
        <end position="270"/>
    </location>
</feature>
<dbReference type="Gene3D" id="3.30.470.20">
    <property type="entry name" value="ATP-grasp fold, B domain"/>
    <property type="match status" value="1"/>
</dbReference>
<dbReference type="InterPro" id="IPR006319">
    <property type="entry name" value="PEP_synth"/>
</dbReference>
<keyword evidence="8" id="KW-0067">ATP-binding</keyword>
<protein>
    <recommendedName>
        <fullName evidence="3">Phosphoenolpyruvate synthase</fullName>
    </recommendedName>
</protein>
<dbReference type="GO" id="GO:0005524">
    <property type="term" value="F:ATP binding"/>
    <property type="evidence" value="ECO:0007669"/>
    <property type="project" value="UniProtKB-KW"/>
</dbReference>
<evidence type="ECO:0000256" key="3">
    <source>
        <dbReference type="ARBA" id="ARBA00021623"/>
    </source>
</evidence>
<keyword evidence="9" id="KW-0460">Magnesium</keyword>
<dbReference type="InterPro" id="IPR036637">
    <property type="entry name" value="Phosphohistidine_dom_sf"/>
</dbReference>
<name>A0A7V6DPB2_9BACT</name>
<accession>A0A7V6DPB2</accession>